<proteinExistence type="predicted"/>
<gene>
    <name evidence="3" type="ORF">GX51_00647</name>
</gene>
<evidence type="ECO:0000313" key="3">
    <source>
        <dbReference type="EMBL" id="PGH09541.1"/>
    </source>
</evidence>
<name>A0A2B7XL79_9EURO</name>
<accession>A0A2B7XL79</accession>
<feature type="domain" description="Retroviral polymerase SH3-like" evidence="2">
    <location>
        <begin position="126"/>
        <end position="180"/>
    </location>
</feature>
<dbReference type="AlphaFoldDB" id="A0A2B7XL79"/>
<feature type="region of interest" description="Disordered" evidence="1">
    <location>
        <begin position="1"/>
        <end position="44"/>
    </location>
</feature>
<dbReference type="STRING" id="2060905.A0A2B7XL79"/>
<protein>
    <recommendedName>
        <fullName evidence="2">Retroviral polymerase SH3-like domain-containing protein</fullName>
    </recommendedName>
</protein>
<reference evidence="3 4" key="1">
    <citation type="submission" date="2017-10" db="EMBL/GenBank/DDBJ databases">
        <title>Comparative genomics in systemic dimorphic fungi from Ajellomycetaceae.</title>
        <authorList>
            <person name="Munoz J.F."/>
            <person name="Mcewen J.G."/>
            <person name="Clay O.K."/>
            <person name="Cuomo C.A."/>
        </authorList>
    </citation>
    <scope>NUCLEOTIDE SEQUENCE [LARGE SCALE GENOMIC DNA]</scope>
    <source>
        <strain evidence="3 4">UAMH130</strain>
    </source>
</reference>
<keyword evidence="4" id="KW-1185">Reference proteome</keyword>
<evidence type="ECO:0000259" key="2">
    <source>
        <dbReference type="Pfam" id="PF25597"/>
    </source>
</evidence>
<dbReference type="EMBL" id="PDNC01000004">
    <property type="protein sequence ID" value="PGH09541.1"/>
    <property type="molecule type" value="Genomic_DNA"/>
</dbReference>
<dbReference type="Proteomes" id="UP000224080">
    <property type="component" value="Unassembled WGS sequence"/>
</dbReference>
<dbReference type="Pfam" id="PF25597">
    <property type="entry name" value="SH3_retrovirus"/>
    <property type="match status" value="1"/>
</dbReference>
<dbReference type="OrthoDB" id="5039078at2759"/>
<organism evidence="3 4">
    <name type="scientific">Blastomyces parvus</name>
    <dbReference type="NCBI Taxonomy" id="2060905"/>
    <lineage>
        <taxon>Eukaryota</taxon>
        <taxon>Fungi</taxon>
        <taxon>Dikarya</taxon>
        <taxon>Ascomycota</taxon>
        <taxon>Pezizomycotina</taxon>
        <taxon>Eurotiomycetes</taxon>
        <taxon>Eurotiomycetidae</taxon>
        <taxon>Onygenales</taxon>
        <taxon>Ajellomycetaceae</taxon>
        <taxon>Blastomyces</taxon>
    </lineage>
</organism>
<dbReference type="InterPro" id="IPR057670">
    <property type="entry name" value="SH3_retrovirus"/>
</dbReference>
<sequence length="229" mass="25179">MVAHGSHQAASTHVKNEPLSTPEYRSSKVKRAPRRSRTSAYASRCKSARATAESSFQPHLGILTPAGTLPALKNRPALKRNFFVRTSLLVAERSGNLHPLLGLNCVRPATWLGALPSARGLQQWGCRAFLKLTPKPANKLESRSKELIFAGYEGFTNYCLIDQSNSQLYVTKDVIFREDLELANPRAERNRGLVIKIPSAAKVANSADSLTKPLGTTKYGIWKGLIKVN</sequence>
<feature type="compositionally biased region" description="Basic residues" evidence="1">
    <location>
        <begin position="27"/>
        <end position="37"/>
    </location>
</feature>
<evidence type="ECO:0000313" key="4">
    <source>
        <dbReference type="Proteomes" id="UP000224080"/>
    </source>
</evidence>
<evidence type="ECO:0000256" key="1">
    <source>
        <dbReference type="SAM" id="MobiDB-lite"/>
    </source>
</evidence>
<comment type="caution">
    <text evidence="3">The sequence shown here is derived from an EMBL/GenBank/DDBJ whole genome shotgun (WGS) entry which is preliminary data.</text>
</comment>